<dbReference type="InterPro" id="IPR000477">
    <property type="entry name" value="RT_dom"/>
</dbReference>
<dbReference type="InterPro" id="IPR043502">
    <property type="entry name" value="DNA/RNA_pol_sf"/>
</dbReference>
<accession>A0AAV2RG57</accession>
<dbReference type="PANTHER" id="PTHR33332">
    <property type="entry name" value="REVERSE TRANSCRIPTASE DOMAIN-CONTAINING PROTEIN"/>
    <property type="match status" value="1"/>
</dbReference>
<feature type="domain" description="Reverse transcriptase" evidence="1">
    <location>
        <begin position="134"/>
        <end position="405"/>
    </location>
</feature>
<dbReference type="Proteomes" id="UP001497623">
    <property type="component" value="Unassembled WGS sequence"/>
</dbReference>
<comment type="caution">
    <text evidence="2">The sequence shown here is derived from an EMBL/GenBank/DDBJ whole genome shotgun (WGS) entry which is preliminary data.</text>
</comment>
<dbReference type="Pfam" id="PF00078">
    <property type="entry name" value="RVT_1"/>
    <property type="match status" value="1"/>
</dbReference>
<evidence type="ECO:0000313" key="3">
    <source>
        <dbReference type="Proteomes" id="UP001497623"/>
    </source>
</evidence>
<sequence length="516" mass="59333">MKNHADSNKQLWKTFGSILNKSKINNNLIDKLLAKNKETTDPKDITKEFNIFFCGIGEELANKFKNKGNHNFSKYLDSPSQQSVFLGSVTEEDVMHEIKNLSTSKSPGHDEITAKFLKISAKKVAPAVSDIINLSIKSGEYPEALKIAKVLPIFKKGDPSLASNYRPISVLSCINKIFEKIISKRIYNFLEKYNILYEFQYGFRQGHSTSHALVEIVDKIKFAMDNNEMTCGIFLDLSKAFDTVNHEILLNKLDHYGIRGPTLKLLKSYLSNRKQFVKIGKFKSELRQISCGVPQGSVLGPLLFILYINDLHKACSLGNTRIFADDTNIFFKCKNTDEITSKGNEIMLHLNKWFIANKLTLNSEKSNFVIFRSNRKGITNLPEEIKFENSTIKRAKSVKYLGVILDEHLNWNEHISDVCNKLKRYFKTFYCIRRYIKIEQIKTIYYALIYSRINYGITVYGSANKTKLARIQTLQNKLLKVLLAKRYRYSTNHLHNELNILKVSDISKVDTLTFVH</sequence>
<keyword evidence="3" id="KW-1185">Reference proteome</keyword>
<organism evidence="2 3">
    <name type="scientific">Meganyctiphanes norvegica</name>
    <name type="common">Northern krill</name>
    <name type="synonym">Thysanopoda norvegica</name>
    <dbReference type="NCBI Taxonomy" id="48144"/>
    <lineage>
        <taxon>Eukaryota</taxon>
        <taxon>Metazoa</taxon>
        <taxon>Ecdysozoa</taxon>
        <taxon>Arthropoda</taxon>
        <taxon>Crustacea</taxon>
        <taxon>Multicrustacea</taxon>
        <taxon>Malacostraca</taxon>
        <taxon>Eumalacostraca</taxon>
        <taxon>Eucarida</taxon>
        <taxon>Euphausiacea</taxon>
        <taxon>Euphausiidae</taxon>
        <taxon>Meganyctiphanes</taxon>
    </lineage>
</organism>
<name>A0AAV2RG57_MEGNR</name>
<dbReference type="PROSITE" id="PS50878">
    <property type="entry name" value="RT_POL"/>
    <property type="match status" value="1"/>
</dbReference>
<reference evidence="2 3" key="1">
    <citation type="submission" date="2024-05" db="EMBL/GenBank/DDBJ databases">
        <authorList>
            <person name="Wallberg A."/>
        </authorList>
    </citation>
    <scope>NUCLEOTIDE SEQUENCE [LARGE SCALE GENOMIC DNA]</scope>
</reference>
<proteinExistence type="predicted"/>
<dbReference type="SUPFAM" id="SSF56672">
    <property type="entry name" value="DNA/RNA polymerases"/>
    <property type="match status" value="1"/>
</dbReference>
<dbReference type="EMBL" id="CAXKWB010023000">
    <property type="protein sequence ID" value="CAL4124790.1"/>
    <property type="molecule type" value="Genomic_DNA"/>
</dbReference>
<evidence type="ECO:0000313" key="2">
    <source>
        <dbReference type="EMBL" id="CAL4124790.1"/>
    </source>
</evidence>
<gene>
    <name evidence="2" type="ORF">MNOR_LOCUS24767</name>
</gene>
<protein>
    <recommendedName>
        <fullName evidence="1">Reverse transcriptase domain-containing protein</fullName>
    </recommendedName>
</protein>
<evidence type="ECO:0000259" key="1">
    <source>
        <dbReference type="PROSITE" id="PS50878"/>
    </source>
</evidence>
<dbReference type="GO" id="GO:0071897">
    <property type="term" value="P:DNA biosynthetic process"/>
    <property type="evidence" value="ECO:0007669"/>
    <property type="project" value="UniProtKB-ARBA"/>
</dbReference>
<dbReference type="AlphaFoldDB" id="A0AAV2RG57"/>
<feature type="non-terminal residue" evidence="2">
    <location>
        <position position="516"/>
    </location>
</feature>
<dbReference type="CDD" id="cd01650">
    <property type="entry name" value="RT_nLTR_like"/>
    <property type="match status" value="1"/>
</dbReference>